<reference evidence="2" key="9">
    <citation type="journal article" date="2005" name="Science">
        <title>Antisense Transcription in the Mammalian Transcriptome.</title>
        <authorList>
            <consortium name="RIKEN Genome Exploration Research Group and Genome Science Group (Genome Network Project Core Group) and the FANTOM Consortium"/>
        </authorList>
    </citation>
    <scope>NUCLEOTIDE SEQUENCE</scope>
    <source>
        <strain evidence="2">C57BL/6J</strain>
        <tissue evidence="2">Whole body</tissue>
    </source>
</reference>
<accession>Q9CYU9</accession>
<reference evidence="2" key="4">
    <citation type="submission" date="2000-07" db="EMBL/GenBank/DDBJ databases">
        <authorList>
            <person name="Adachi J."/>
            <person name="Aizawa K."/>
            <person name="Akahira S."/>
            <person name="Akimura T."/>
            <person name="Arai A."/>
            <person name="Aono H."/>
            <person name="Arakawa T."/>
            <person name="Bono H."/>
            <person name="Carninci P."/>
            <person name="Fukuda S."/>
            <person name="Fukunishi Y."/>
            <person name="Furuno M."/>
            <person name="Hanagaki T."/>
            <person name="Hara A."/>
            <person name="Hayatsu N."/>
            <person name="Hiramoto K."/>
            <person name="Hiraoka T."/>
            <person name="Hori F."/>
            <person name="Imotani K."/>
            <person name="Ishii Y."/>
            <person name="Itoh M."/>
            <person name="Izawa M."/>
            <person name="Kasukawa T."/>
            <person name="Kato H."/>
            <person name="Kawai J."/>
            <person name="Kojima Y."/>
            <person name="Konno H."/>
            <person name="Kouda M."/>
            <person name="Koya S."/>
            <person name="Kurihara C."/>
            <person name="Matsuyama T."/>
            <person name="Miyazaki A."/>
            <person name="Nishi K."/>
            <person name="Nomura K."/>
            <person name="Numazaki R."/>
            <person name="Ohno M."/>
            <person name="Okazaki Y."/>
            <person name="Okido T."/>
            <person name="Owa C."/>
            <person name="Saito H."/>
            <person name="Saito R."/>
            <person name="Sakai C."/>
            <person name="Sakai K."/>
            <person name="Sano H."/>
            <person name="Sasaki D."/>
            <person name="Shibata K."/>
            <person name="Shibata Y."/>
            <person name="Shinagawa A."/>
            <person name="Shiraki T."/>
            <person name="Sogabe Y."/>
            <person name="Suzuki H."/>
            <person name="Tagami M."/>
            <person name="Tagawa A."/>
            <person name="Takahashi F."/>
            <person name="Tanaka T."/>
            <person name="Tejima Y."/>
            <person name="Toya T."/>
            <person name="Yamamura T."/>
            <person name="Yasunishi A."/>
            <person name="Yoshida K."/>
            <person name="Yoshino M."/>
            <person name="Muramatsu M."/>
            <person name="Hayashizaki Y."/>
        </authorList>
    </citation>
    <scope>NUCLEOTIDE SEQUENCE</scope>
    <source>
        <strain evidence="2">C57BL/6J</strain>
        <tissue evidence="2">Whole body</tissue>
    </source>
</reference>
<organism evidence="2">
    <name type="scientific">Mus musculus</name>
    <name type="common">Mouse</name>
    <dbReference type="NCBI Taxonomy" id="10090"/>
    <lineage>
        <taxon>Eukaryota</taxon>
        <taxon>Metazoa</taxon>
        <taxon>Chordata</taxon>
        <taxon>Craniata</taxon>
        <taxon>Vertebrata</taxon>
        <taxon>Euteleostomi</taxon>
        <taxon>Mammalia</taxon>
        <taxon>Eutheria</taxon>
        <taxon>Euarchontoglires</taxon>
        <taxon>Glires</taxon>
        <taxon>Rodentia</taxon>
        <taxon>Myomorpha</taxon>
        <taxon>Muroidea</taxon>
        <taxon>Muridae</taxon>
        <taxon>Murinae</taxon>
        <taxon>Mus</taxon>
        <taxon>Mus</taxon>
    </lineage>
</organism>
<reference evidence="1" key="7">
    <citation type="journal article" date="2004" name="Genome Res.">
        <title>The status, quality, and expansion of the NIH full-length cDNA project: the Mammalian Gene Collection (MGC).</title>
        <authorList>
            <consortium name="The MGC Project Team"/>
            <person name="Gerhard D.S."/>
            <person name="Wagner L."/>
            <person name="Feingold E.A."/>
            <person name="Shenmen C.M."/>
            <person name="Grouse L.H."/>
            <person name="Schuler G."/>
            <person name="Klein S.L."/>
            <person name="Old S."/>
            <person name="Rasooly R."/>
            <person name="Good P."/>
            <person name="Guyer M."/>
            <person name="Peck A.M."/>
            <person name="Derge J.G."/>
            <person name="Lipman D."/>
            <person name="Collins F.S."/>
            <person name="Jang W."/>
            <person name="Sherry S."/>
            <person name="Feolo M."/>
            <person name="Misquitta L."/>
            <person name="Lee E."/>
            <person name="Rotmistrovsky K."/>
            <person name="Greenhut S.F."/>
            <person name="Schaefer C.F."/>
            <person name="Buetow K."/>
            <person name="Bonner T.I."/>
            <person name="Haussler D."/>
            <person name="Kent J."/>
            <person name="Kiekhaus M."/>
            <person name="Furey T."/>
            <person name="Brent M."/>
            <person name="Prange C."/>
            <person name="Schreiber K."/>
            <person name="Shapiro N."/>
            <person name="Bhat N.K."/>
            <person name="Hopkins R.F."/>
            <person name="Hsie F."/>
            <person name="Driscoll T."/>
            <person name="Soares M.B."/>
            <person name="Casavant T.L."/>
            <person name="Scheetz T.E."/>
            <person name="Brown-stein M.J."/>
            <person name="Usdin T.B."/>
            <person name="Toshiyuki S."/>
            <person name="Carninci P."/>
            <person name="Piao Y."/>
            <person name="Dudekula D.B."/>
            <person name="Ko M.S."/>
            <person name="Kawakami K."/>
            <person name="Suzuki Y."/>
            <person name="Sugano S."/>
            <person name="Gruber C.E."/>
            <person name="Smith M.R."/>
            <person name="Simmons B."/>
            <person name="Moore T."/>
            <person name="Waterman R."/>
            <person name="Johnson S.L."/>
            <person name="Ruan Y."/>
            <person name="Wei C.L."/>
            <person name="Mathavan S."/>
            <person name="Gunaratne P.H."/>
            <person name="Wu J."/>
            <person name="Garcia A.M."/>
            <person name="Hulyk S.W."/>
            <person name="Fuh E."/>
            <person name="Yuan Y."/>
            <person name="Sneed A."/>
            <person name="Kowis C."/>
            <person name="Hodgson A."/>
            <person name="Muzny D.M."/>
            <person name="McPherson J."/>
            <person name="Gibbs R.A."/>
            <person name="Fahey J."/>
            <person name="Helton E."/>
            <person name="Ketteman M."/>
            <person name="Madan A."/>
            <person name="Rodrigues S."/>
            <person name="Sanchez A."/>
            <person name="Whiting M."/>
            <person name="Madari A."/>
            <person name="Young A.C."/>
            <person name="Wetherby K.D."/>
            <person name="Granite S.J."/>
            <person name="Kwong P.N."/>
            <person name="Brinkley C.P."/>
            <person name="Pearson R.L."/>
            <person name="Bouffard G.G."/>
            <person name="Blakesly R.W."/>
            <person name="Green E.D."/>
            <person name="Dickson M.C."/>
            <person name="Rodriguez A.C."/>
            <person name="Grimwood J."/>
            <person name="Schmutz J."/>
            <person name="Myers R.M."/>
            <person name="Butterfield Y.S."/>
            <person name="Griffith M."/>
            <person name="Griffith O.L."/>
            <person name="Krzywinski M.I."/>
            <person name="Liao N."/>
            <person name="Morin R."/>
            <person name="Morrin R."/>
            <person name="Palmquist D."/>
            <person name="Petrescu A.S."/>
            <person name="Skalska U."/>
            <person name="Smailus D.E."/>
            <person name="Stott J.M."/>
            <person name="Schnerch A."/>
            <person name="Schein J.E."/>
            <person name="Jones S.J."/>
            <person name="Holt R.A."/>
            <person name="Baross A."/>
            <person name="Marra M.A."/>
            <person name="Clifton S."/>
            <person name="Makowski K.A."/>
            <person name="Bosak S."/>
            <person name="Malek J."/>
        </authorList>
    </citation>
    <scope>NUCLEOTIDE SEQUENCE [LARGE SCALE MRNA]</scope>
    <source>
        <strain evidence="1">C57BL/6</strain>
        <tissue evidence="1">Brain</tissue>
    </source>
</reference>
<evidence type="ECO:0000313" key="3">
    <source>
        <dbReference type="MGI" id="MGI:1914479"/>
    </source>
</evidence>
<dbReference type="AGR" id="MGI:1914479"/>
<dbReference type="EMBL" id="BC046822">
    <property type="protein sequence ID" value="AAH46822.1"/>
    <property type="molecule type" value="mRNA"/>
</dbReference>
<reference evidence="2" key="5">
    <citation type="journal article" date="2001" name="Nature">
        <title>Functional annotation of a full-length mouse cDNA collection.</title>
        <authorList>
            <consortium name="The RIKEN Genome Exploration Research Group Phase II Team and the FANTOM Consortium"/>
        </authorList>
    </citation>
    <scope>NUCLEOTIDE SEQUENCE</scope>
    <source>
        <strain evidence="2">C57BL/6J</strain>
        <tissue evidence="2">Whole body</tissue>
    </source>
</reference>
<reference evidence="2" key="1">
    <citation type="journal article" date="1999" name="Methods Enzymol.">
        <title>High-efficiency full-length cDNA cloning.</title>
        <authorList>
            <person name="Carninci P."/>
            <person name="Hayashizaki Y."/>
        </authorList>
    </citation>
    <scope>NUCLEOTIDE SEQUENCE</scope>
    <source>
        <strain evidence="2">C57BL/6J</strain>
        <tissue evidence="2">Whole body</tissue>
    </source>
</reference>
<evidence type="ECO:0000313" key="2">
    <source>
        <dbReference type="EMBL" id="BAB28767.1"/>
    </source>
</evidence>
<proteinExistence type="evidence at transcript level"/>
<sequence>MLAPPEKATLGSLRSKACIDRIASASCLQGGGCLGLNQCSLALQLKPFPKMKAGVPWDLLDKEETLIRCAANPYCDMWFGHKSLLYKYYQKCPNHSFFIHC</sequence>
<dbReference type="AlphaFoldDB" id="Q9CYU9"/>
<evidence type="ECO:0000313" key="1">
    <source>
        <dbReference type="EMBL" id="AAH46822.1"/>
    </source>
</evidence>
<reference evidence="2" key="2">
    <citation type="journal article" date="2000" name="Genome Res.">
        <title>Normalization and subtraction of cap-trapper-selected cDNAs to prepare full-length cDNA libraries for rapid discovery of new genes.</title>
        <authorList>
            <person name="Carninci P."/>
            <person name="Shibata Y."/>
            <person name="Hayatsu N."/>
            <person name="Sugahara Y."/>
            <person name="Shibata K."/>
            <person name="Itoh M."/>
            <person name="Konno H."/>
            <person name="Okazaki Y."/>
            <person name="Muramatsu M."/>
            <person name="Hayashizaki Y."/>
        </authorList>
    </citation>
    <scope>NUCLEOTIDE SEQUENCE</scope>
    <source>
        <strain evidence="2">C57BL/6J</strain>
        <tissue evidence="2">Whole body</tissue>
    </source>
</reference>
<gene>
    <name evidence="1 3" type="primary">Prpf18</name>
</gene>
<protein>
    <submittedName>
        <fullName evidence="1">Prpf18 protein</fullName>
    </submittedName>
</protein>
<reference evidence="2" key="6">
    <citation type="journal article" date="2002" name="Nature">
        <title>Analysis of the mouse transcriptome based on functional annotation of 60,770 full-length cDNAs.</title>
        <authorList>
            <consortium name="The FANTOM Consortium and the RIKEN Genome Exploration Research Group Phase I and II Team"/>
        </authorList>
    </citation>
    <scope>NUCLEOTIDE SEQUENCE</scope>
    <source>
        <strain evidence="2">C57BL/6J</strain>
        <tissue evidence="2">Whole body</tissue>
    </source>
</reference>
<dbReference type="EMBL" id="AK013280">
    <property type="protein sequence ID" value="BAB28767.1"/>
    <property type="molecule type" value="mRNA"/>
</dbReference>
<reference evidence="2" key="8">
    <citation type="journal article" date="2005" name="Science">
        <title>The Transcriptional Landscape of the Mammalian Genome.</title>
        <authorList>
            <consortium name="The FANTOM Consortium"/>
            <consortium name="Riken Genome Exploration Research Group and Genome Science Group (Genome Network Project Core Group)"/>
        </authorList>
    </citation>
    <scope>NUCLEOTIDE SEQUENCE</scope>
    <source>
        <strain evidence="2">C57BL/6J</strain>
        <tissue evidence="2">Whole body</tissue>
    </source>
</reference>
<dbReference type="MGI" id="MGI:1914479">
    <property type="gene designation" value="Prpf18"/>
</dbReference>
<name>Q9CYU9_MOUSE</name>
<reference evidence="2" key="3">
    <citation type="journal article" date="2000" name="Genome Res.">
        <title>RIKEN integrated sequence analysis (RISA) system--384-format sequencing pipeline with 384 multicapillary sequencer.</title>
        <authorList>
            <person name="Shibata K."/>
            <person name="Itoh M."/>
            <person name="Aizawa K."/>
            <person name="Nagaoka S."/>
            <person name="Sasaki N."/>
            <person name="Carninci P."/>
            <person name="Konno H."/>
            <person name="Akiyama J."/>
            <person name="Nishi K."/>
            <person name="Kitsunai T."/>
            <person name="Tashiro H."/>
            <person name="Itoh M."/>
            <person name="Sumi N."/>
            <person name="Ishii Y."/>
            <person name="Nakamura S."/>
            <person name="Hazama M."/>
            <person name="Nishine T."/>
            <person name="Harada A."/>
            <person name="Yamamoto R."/>
            <person name="Matsumoto H."/>
            <person name="Sakaguchi S."/>
            <person name="Ikegami T."/>
            <person name="Kashiwagi K."/>
            <person name="Fujiwake S."/>
            <person name="Inoue K."/>
            <person name="Togawa Y."/>
            <person name="Izawa M."/>
            <person name="Ohara E."/>
            <person name="Watahiki M."/>
            <person name="Yoneda Y."/>
            <person name="Ishikawa T."/>
            <person name="Ozawa K."/>
            <person name="Tanaka T."/>
            <person name="Matsuura S."/>
            <person name="Kawai J."/>
            <person name="Okazaki Y."/>
            <person name="Muramatsu M."/>
            <person name="Inoue Y."/>
            <person name="Kira A."/>
            <person name="Hayashizaki Y."/>
        </authorList>
    </citation>
    <scope>NUCLEOTIDE SEQUENCE</scope>
    <source>
        <strain evidence="2">C57BL/6J</strain>
        <tissue evidence="2">Whole body</tissue>
    </source>
</reference>